<dbReference type="InterPro" id="IPR000811">
    <property type="entry name" value="Glyco_trans_35"/>
</dbReference>
<comment type="catalytic activity">
    <reaction evidence="7">
        <text>[(1-&gt;4)-alpha-D-glucosyl](n) + phosphate = [(1-&gt;4)-alpha-D-glucosyl](n-1) + alpha-D-glucose 1-phosphate</text>
        <dbReference type="Rhea" id="RHEA:41732"/>
        <dbReference type="Rhea" id="RHEA-COMP:9584"/>
        <dbReference type="Rhea" id="RHEA-COMP:9586"/>
        <dbReference type="ChEBI" id="CHEBI:15444"/>
        <dbReference type="ChEBI" id="CHEBI:43474"/>
        <dbReference type="ChEBI" id="CHEBI:58601"/>
        <dbReference type="EC" id="2.4.1.1"/>
    </reaction>
</comment>
<dbReference type="PANTHER" id="PTHR11468:SF28">
    <property type="entry name" value="ALPHA-GLUCAN PHOSPHORYLASE 1"/>
    <property type="match status" value="1"/>
</dbReference>
<keyword evidence="3 7" id="KW-0328">Glycosyltransferase</keyword>
<evidence type="ECO:0000256" key="4">
    <source>
        <dbReference type="ARBA" id="ARBA00022679"/>
    </source>
</evidence>
<evidence type="ECO:0000256" key="8">
    <source>
        <dbReference type="SAM" id="MobiDB-lite"/>
    </source>
</evidence>
<dbReference type="SUPFAM" id="SSF53756">
    <property type="entry name" value="UDP-Glycosyltransferase/glycogen phosphorylase"/>
    <property type="match status" value="2"/>
</dbReference>
<dbReference type="PANTHER" id="PTHR11468">
    <property type="entry name" value="GLYCOGEN PHOSPHORYLASE"/>
    <property type="match status" value="1"/>
</dbReference>
<organism evidence="9 10">
    <name type="scientific">Brassica rapa subsp. trilocularis</name>
    <dbReference type="NCBI Taxonomy" id="1813537"/>
    <lineage>
        <taxon>Eukaryota</taxon>
        <taxon>Viridiplantae</taxon>
        <taxon>Streptophyta</taxon>
        <taxon>Embryophyta</taxon>
        <taxon>Tracheophyta</taxon>
        <taxon>Spermatophyta</taxon>
        <taxon>Magnoliopsida</taxon>
        <taxon>eudicotyledons</taxon>
        <taxon>Gunneridae</taxon>
        <taxon>Pentapetalae</taxon>
        <taxon>rosids</taxon>
        <taxon>malvids</taxon>
        <taxon>Brassicales</taxon>
        <taxon>Brassicaceae</taxon>
        <taxon>Brassiceae</taxon>
        <taxon>Brassica</taxon>
    </lineage>
</organism>
<dbReference type="Gene3D" id="3.40.50.2000">
    <property type="entry name" value="Glycogen Phosphorylase B"/>
    <property type="match status" value="5"/>
</dbReference>
<feature type="region of interest" description="Disordered" evidence="8">
    <location>
        <begin position="972"/>
        <end position="992"/>
    </location>
</feature>
<keyword evidence="10" id="KW-1185">Reference proteome</keyword>
<evidence type="ECO:0000256" key="1">
    <source>
        <dbReference type="ARBA" id="ARBA00001933"/>
    </source>
</evidence>
<accession>A0ABQ7NLW3</accession>
<comment type="cofactor">
    <cofactor evidence="1 7">
        <name>pyridoxal 5'-phosphate</name>
        <dbReference type="ChEBI" id="CHEBI:597326"/>
    </cofactor>
</comment>
<feature type="compositionally biased region" description="Polar residues" evidence="8">
    <location>
        <begin position="1047"/>
        <end position="1059"/>
    </location>
</feature>
<proteinExistence type="inferred from homology"/>
<evidence type="ECO:0000256" key="3">
    <source>
        <dbReference type="ARBA" id="ARBA00022676"/>
    </source>
</evidence>
<dbReference type="Pfam" id="PF00343">
    <property type="entry name" value="Phosphorylase"/>
    <property type="match status" value="3"/>
</dbReference>
<dbReference type="EC" id="2.4.1.1" evidence="7"/>
<dbReference type="PROSITE" id="PS00102">
    <property type="entry name" value="PHOSPHORYLASE"/>
    <property type="match status" value="1"/>
</dbReference>
<evidence type="ECO:0000256" key="5">
    <source>
        <dbReference type="ARBA" id="ARBA00022898"/>
    </source>
</evidence>
<sequence length="1217" mass="135816">MDTMRISAGAEKIPVKCNSMSSLVTRRWRTKTFPARIRTWRLLSVKSISTNPKTLVTDSEQVASSIKHHSEFTPLFSPEKFELPKAFFATAQSVRDALIVNWNATYEYYNRVNPKQAYYLSMEFLQEAASDAASERRVLRPPIKPAGRALSNAVGNLGLTGAYGDALKSLGFDLESVAGQEPDPALGNGGLGRLASCFLDSMATLNYPAWGYGLRYKYGLFKQIITKDGQEEAAEDWLELSNPWEIVRNDVSYPVKFYGKVVFGSDGRKRWIGGEDVVAVAYDVPIPGYKTKTTINLRLWSTKAPSGDFDLSSYNSGKHTEAAEALFNAEKICYVLYPGDESNEGKALRLKQQYTLCSASLQDIVARFETRSGGRSVNWEEFPEKVAVQMNDTHPTLCIPELMRILMDLKGLSWEDAWRITHRTVAYTNHTVLPEALEKWSLELMEKLLPRHVEIIEKIDEELVSTIVSEYGTQNPDLLKEKLKAMRILENVELPSAFADVIVKPESKPAIAEKTVDQTKDSKEDAQTVVKKEVEEEETAGVIAEVIPEPPKMVRMANLAVVGGHAVNGVAEIHSEIVKTDVFNDFVKLWPDKFQNKTNGVTPRRWIRFCNPYLSDIITNWIGTEDWVLNAEKLAELRKFADDEDLQSEWRAAKKKNKLKVVSLIKERTGYTVNPDAMFDIQIKRIHEYKRQLLNILGIVYRYKKMKEMSASERKKAFVPRVCIFGGKAFATYVQAKRIVKFITDVGSTINHDPEIGDLLKVIFVPDYNVSVAELLIPASELSQHISLSLSHRHVWCSGWIPLAGTLDLPRGDIDPGSALADLEFPFCRSVIVEAVMARGGWTMLAPPVLHLVWLLKPFVCGVECVSLLGVGAWCLVSNPSRVSAQGRRWWRSVGAYTKLLAGRVVRVSAWSCVCVLRRLQLPLSSMAELVVPLMMLSVLLSHQQGVVLKRNETVLGSLVLGSRRRLGPVFESSWSPSAGTEDPKFGLSSLQPDLSGGSELPDLHGFGDPAPPQSAVRASCPVKIQVLGKLSRSSSSDDVTRSPTSEETSTAGMEASGTSNMKFSMNGCILIGTLDGANVEIREEVGEENFFLFGAKADEIVSLRKERAEGKFVPDPSFEEVKQFVRSGVFGSNNYDELIGSLEGNEGFGRADYFLVGKDFPSYVECQERVDKAYRDQKRWTRMSILNTAGSSKFSSDRTIHEYAKDIWNIKQVELP</sequence>
<dbReference type="EMBL" id="JADBGQ010000002">
    <property type="protein sequence ID" value="KAG5411857.1"/>
    <property type="molecule type" value="Genomic_DNA"/>
</dbReference>
<keyword evidence="4 7" id="KW-0808">Transferase</keyword>
<comment type="similarity">
    <text evidence="2 7">Belongs to the glycogen phosphorylase family.</text>
</comment>
<evidence type="ECO:0000313" key="10">
    <source>
        <dbReference type="Proteomes" id="UP000823674"/>
    </source>
</evidence>
<feature type="region of interest" description="Disordered" evidence="8">
    <location>
        <begin position="1030"/>
        <end position="1059"/>
    </location>
</feature>
<gene>
    <name evidence="9" type="primary">A02g511730.1_BraROA</name>
    <name evidence="9" type="ORF">IGI04_008176</name>
</gene>
<evidence type="ECO:0000256" key="6">
    <source>
        <dbReference type="ARBA" id="ARBA00023277"/>
    </source>
</evidence>
<comment type="caution">
    <text evidence="9">The sequence shown here is derived from an EMBL/GenBank/DDBJ whole genome shotgun (WGS) entry which is preliminary data.</text>
</comment>
<comment type="function">
    <text evidence="7">Allosteric enzyme that catalyzes the rate-limiting step in glycogen catabolism, the phosphorolytic cleavage of glycogen to produce glucose-1-phosphate, and plays a central role in maintaining cellular and organismal glucose homeostasis.</text>
</comment>
<name>A0ABQ7NLW3_BRACM</name>
<reference evidence="9 10" key="1">
    <citation type="submission" date="2021-03" db="EMBL/GenBank/DDBJ databases">
        <authorList>
            <person name="King G.J."/>
            <person name="Bancroft I."/>
            <person name="Baten A."/>
            <person name="Bloomfield J."/>
            <person name="Borpatragohain P."/>
            <person name="He Z."/>
            <person name="Irish N."/>
            <person name="Irwin J."/>
            <person name="Liu K."/>
            <person name="Mauleon R.P."/>
            <person name="Moore J."/>
            <person name="Morris R."/>
            <person name="Ostergaard L."/>
            <person name="Wang B."/>
            <person name="Wells R."/>
        </authorList>
    </citation>
    <scope>NUCLEOTIDE SEQUENCE [LARGE SCALE GENOMIC DNA]</scope>
    <source>
        <strain evidence="9">R-o-18</strain>
        <tissue evidence="9">Leaf</tissue>
    </source>
</reference>
<keyword evidence="6 7" id="KW-0119">Carbohydrate metabolism</keyword>
<dbReference type="Proteomes" id="UP000823674">
    <property type="component" value="Chromosome A02"/>
</dbReference>
<feature type="compositionally biased region" description="Low complexity" evidence="8">
    <location>
        <begin position="1032"/>
        <end position="1046"/>
    </location>
</feature>
<evidence type="ECO:0000256" key="2">
    <source>
        <dbReference type="ARBA" id="ARBA00006047"/>
    </source>
</evidence>
<evidence type="ECO:0000256" key="7">
    <source>
        <dbReference type="RuleBase" id="RU000587"/>
    </source>
</evidence>
<evidence type="ECO:0000313" key="9">
    <source>
        <dbReference type="EMBL" id="KAG5411857.1"/>
    </source>
</evidence>
<protein>
    <recommendedName>
        <fullName evidence="7">Alpha-1,4 glucan phosphorylase</fullName>
        <ecNumber evidence="7">2.4.1.1</ecNumber>
    </recommendedName>
</protein>
<keyword evidence="5 7" id="KW-0663">Pyridoxal phosphate</keyword>
<dbReference type="InterPro" id="IPR035090">
    <property type="entry name" value="Pyridoxal_P_attach_site"/>
</dbReference>